<organism evidence="2 3">
    <name type="scientific">Glaciecola petra</name>
    <dbReference type="NCBI Taxonomy" id="3075602"/>
    <lineage>
        <taxon>Bacteria</taxon>
        <taxon>Pseudomonadati</taxon>
        <taxon>Pseudomonadota</taxon>
        <taxon>Gammaproteobacteria</taxon>
        <taxon>Alteromonadales</taxon>
        <taxon>Alteromonadaceae</taxon>
        <taxon>Glaciecola</taxon>
    </lineage>
</organism>
<dbReference type="Proteomes" id="UP001253545">
    <property type="component" value="Unassembled WGS sequence"/>
</dbReference>
<feature type="transmembrane region" description="Helical" evidence="1">
    <location>
        <begin position="97"/>
        <end position="118"/>
    </location>
</feature>
<dbReference type="PROSITE" id="PS51257">
    <property type="entry name" value="PROKAR_LIPOPROTEIN"/>
    <property type="match status" value="1"/>
</dbReference>
<evidence type="ECO:0000313" key="2">
    <source>
        <dbReference type="EMBL" id="MDT0594060.1"/>
    </source>
</evidence>
<evidence type="ECO:0000313" key="3">
    <source>
        <dbReference type="Proteomes" id="UP001253545"/>
    </source>
</evidence>
<accession>A0ABU2ZN60</accession>
<protein>
    <recommendedName>
        <fullName evidence="4">MotA/TolQ/ExbB proton channel domain-containing protein</fullName>
    </recommendedName>
</protein>
<proteinExistence type="predicted"/>
<reference evidence="2 3" key="1">
    <citation type="submission" date="2023-09" db="EMBL/GenBank/DDBJ databases">
        <authorList>
            <person name="Rey-Velasco X."/>
        </authorList>
    </citation>
    <scope>NUCLEOTIDE SEQUENCE [LARGE SCALE GENOMIC DNA]</scope>
    <source>
        <strain evidence="2 3">P117</strain>
    </source>
</reference>
<name>A0ABU2ZN60_9ALTE</name>
<keyword evidence="3" id="KW-1185">Reference proteome</keyword>
<evidence type="ECO:0000256" key="1">
    <source>
        <dbReference type="SAM" id="Phobius"/>
    </source>
</evidence>
<feature type="transmembrane region" description="Helical" evidence="1">
    <location>
        <begin position="57"/>
        <end position="76"/>
    </location>
</feature>
<evidence type="ECO:0008006" key="4">
    <source>
        <dbReference type="Google" id="ProtNLM"/>
    </source>
</evidence>
<sequence length="180" mass="19588">MKNMADTEPAKPLHNMFFAIACLIGGLAIVFAGLSFVTNMQVADILTWIEQNFGLTFSIIFGALILLSIIAIHRFSKTQQADIFLYWHQIGIQSANAISTLALTFTLLGISLGIGALSEQSLTPENVNNVISILTKQFSMAFMTTVIGLPTATVVRAWVAIIYTKRNAEFAKFLPSASAE</sequence>
<keyword evidence="1" id="KW-0812">Transmembrane</keyword>
<dbReference type="EMBL" id="JAVRHX010000001">
    <property type="protein sequence ID" value="MDT0594060.1"/>
    <property type="molecule type" value="Genomic_DNA"/>
</dbReference>
<feature type="transmembrane region" description="Helical" evidence="1">
    <location>
        <begin position="138"/>
        <end position="163"/>
    </location>
</feature>
<comment type="caution">
    <text evidence="2">The sequence shown here is derived from an EMBL/GenBank/DDBJ whole genome shotgun (WGS) entry which is preliminary data.</text>
</comment>
<keyword evidence="1" id="KW-0472">Membrane</keyword>
<feature type="transmembrane region" description="Helical" evidence="1">
    <location>
        <begin position="12"/>
        <end position="37"/>
    </location>
</feature>
<gene>
    <name evidence="2" type="ORF">RM552_04305</name>
</gene>
<keyword evidence="1" id="KW-1133">Transmembrane helix</keyword>